<keyword evidence="5" id="KW-0411">Iron-sulfur</keyword>
<dbReference type="InterPro" id="IPR039650">
    <property type="entry name" value="HdrA-like"/>
</dbReference>
<evidence type="ECO:0000256" key="6">
    <source>
        <dbReference type="SAM" id="SignalP"/>
    </source>
</evidence>
<name>A0A0E9NR01_SAICN</name>
<keyword evidence="4" id="KW-0408">Iron</keyword>
<protein>
    <submittedName>
        <fullName evidence="7">Uncharacterized protein</fullName>
    </submittedName>
</protein>
<reference evidence="7 8" key="2">
    <citation type="journal article" date="2014" name="J. Gen. Appl. Microbiol.">
        <title>The early diverging ascomycetous budding yeast Saitoella complicata has three histone deacetylases belonging to the Clr6, Hos2, and Rpd3 lineages.</title>
        <authorList>
            <person name="Nishida H."/>
            <person name="Matsumoto T."/>
            <person name="Kondo S."/>
            <person name="Hamamoto M."/>
            <person name="Yoshikawa H."/>
        </authorList>
    </citation>
    <scope>NUCLEOTIDE SEQUENCE [LARGE SCALE GENOMIC DNA]</scope>
    <source>
        <strain evidence="7 8">NRRL Y-17804</strain>
    </source>
</reference>
<keyword evidence="1" id="KW-0004">4Fe-4S</keyword>
<dbReference type="GO" id="GO:0046872">
    <property type="term" value="F:metal ion binding"/>
    <property type="evidence" value="ECO:0007669"/>
    <property type="project" value="UniProtKB-KW"/>
</dbReference>
<reference evidence="7 8" key="1">
    <citation type="journal article" date="2011" name="J. Gen. Appl. Microbiol.">
        <title>Draft genome sequencing of the enigmatic yeast Saitoella complicata.</title>
        <authorList>
            <person name="Nishida H."/>
            <person name="Hamamoto M."/>
            <person name="Sugiyama J."/>
        </authorList>
    </citation>
    <scope>NUCLEOTIDE SEQUENCE [LARGE SCALE GENOMIC DNA]</scope>
    <source>
        <strain evidence="7 8">NRRL Y-17804</strain>
    </source>
</reference>
<evidence type="ECO:0000256" key="5">
    <source>
        <dbReference type="ARBA" id="ARBA00023014"/>
    </source>
</evidence>
<evidence type="ECO:0000256" key="2">
    <source>
        <dbReference type="ARBA" id="ARBA00022723"/>
    </source>
</evidence>
<organism evidence="7 8">
    <name type="scientific">Saitoella complicata (strain BCRC 22490 / CBS 7301 / JCM 7358 / NBRC 10748 / NRRL Y-17804)</name>
    <dbReference type="NCBI Taxonomy" id="698492"/>
    <lineage>
        <taxon>Eukaryota</taxon>
        <taxon>Fungi</taxon>
        <taxon>Dikarya</taxon>
        <taxon>Ascomycota</taxon>
        <taxon>Taphrinomycotina</taxon>
        <taxon>Taphrinomycotina incertae sedis</taxon>
        <taxon>Saitoella</taxon>
    </lineage>
</organism>
<dbReference type="Gene3D" id="3.50.50.60">
    <property type="entry name" value="FAD/NAD(P)-binding domain"/>
    <property type="match status" value="1"/>
</dbReference>
<keyword evidence="8" id="KW-1185">Reference proteome</keyword>
<dbReference type="InterPro" id="IPR036188">
    <property type="entry name" value="FAD/NAD-bd_sf"/>
</dbReference>
<dbReference type="PANTHER" id="PTHR43498:SF1">
    <property type="entry name" value="COB--COM HETERODISULFIDE REDUCTASE IRON-SULFUR SUBUNIT A"/>
    <property type="match status" value="1"/>
</dbReference>
<dbReference type="PANTHER" id="PTHR43498">
    <property type="entry name" value="FERREDOXIN:COB-COM HETERODISULFIDE REDUCTASE SUBUNIT A"/>
    <property type="match status" value="1"/>
</dbReference>
<feature type="chain" id="PRO_5002431000" evidence="6">
    <location>
        <begin position="22"/>
        <end position="576"/>
    </location>
</feature>
<accession>A0A0E9NR01</accession>
<evidence type="ECO:0000256" key="4">
    <source>
        <dbReference type="ARBA" id="ARBA00023004"/>
    </source>
</evidence>
<evidence type="ECO:0000313" key="7">
    <source>
        <dbReference type="EMBL" id="GAO52091.1"/>
    </source>
</evidence>
<dbReference type="GO" id="GO:0016491">
    <property type="term" value="F:oxidoreductase activity"/>
    <property type="evidence" value="ECO:0007669"/>
    <property type="project" value="UniProtKB-KW"/>
</dbReference>
<gene>
    <name evidence="7" type="ORF">G7K_6177-t1</name>
</gene>
<keyword evidence="2" id="KW-0479">Metal-binding</keyword>
<evidence type="ECO:0000256" key="3">
    <source>
        <dbReference type="ARBA" id="ARBA00023002"/>
    </source>
</evidence>
<dbReference type="Proteomes" id="UP000033140">
    <property type="component" value="Unassembled WGS sequence"/>
</dbReference>
<proteinExistence type="predicted"/>
<dbReference type="AlphaFoldDB" id="A0A0E9NR01"/>
<sequence>MRIPLFQLLTLALTHLVGVYAAPTPNSQSAEVVIYGGTSSGVIAAVEVARTGGKSVILIEPHSHLGGMTASGLGWVDTGNSSTIGGIALEFFTRVGKAYGKKGPQYAIEPHVASSVFHDMITEVKNVATLYNNKLTSVSRKPGKITSVKLENGQIIYGDIFIDASYEGDLMAMANVTYVVGRESKSEFNESTAGATEPQSIGQGIIVDPWKIEGDPSSGVLPNVHNNTAPVPGTGDQKIMSYNYRLCVTENPKNRINLTQPAGYDPEQFEWLGRYTKALLANGSQVDTNTYLKLSGLPNGKYDLNNQGQFSTDMVGYSYNYPNGSWTIRGQLMSAHRTYLEGLFWYLRTNDTIPQPVRNRVEQIGLCADEFKDSEGWPFQIYIREGRRMRGEYVMTESNIRGNETVNDTIALGSYALDAHFIQRIPTQISKKDGKKVWTTATEGGSNSWENKIPHPYPISYRSLLPRAEEVSNLLVTVCMSSTHLAYRSIRMEPVYMMMGHAAGAAAVVAIDRGDTSDSKYTWVFLRSSLREHVQISRLPGGVGNVNTRTNNDTGSPKGGFAFQNDICSDRILHRI</sequence>
<reference evidence="7 8" key="3">
    <citation type="journal article" date="2015" name="Genome Announc.">
        <title>Draft Genome Sequence of the Archiascomycetous Yeast Saitoella complicata.</title>
        <authorList>
            <person name="Yamauchi K."/>
            <person name="Kondo S."/>
            <person name="Hamamoto M."/>
            <person name="Takahashi Y."/>
            <person name="Ogura Y."/>
            <person name="Hayashi T."/>
            <person name="Nishida H."/>
        </authorList>
    </citation>
    <scope>NUCLEOTIDE SEQUENCE [LARGE SCALE GENOMIC DNA]</scope>
    <source>
        <strain evidence="7 8">NRRL Y-17804</strain>
    </source>
</reference>
<keyword evidence="6" id="KW-0732">Signal</keyword>
<dbReference type="EMBL" id="BACD03000059">
    <property type="protein sequence ID" value="GAO52091.1"/>
    <property type="molecule type" value="Genomic_DNA"/>
</dbReference>
<dbReference type="GO" id="GO:0051539">
    <property type="term" value="F:4 iron, 4 sulfur cluster binding"/>
    <property type="evidence" value="ECO:0007669"/>
    <property type="project" value="UniProtKB-KW"/>
</dbReference>
<feature type="signal peptide" evidence="6">
    <location>
        <begin position="1"/>
        <end position="21"/>
    </location>
</feature>
<dbReference type="OMA" id="HNVQRYV"/>
<dbReference type="Pfam" id="PF12831">
    <property type="entry name" value="FAD_oxidored"/>
    <property type="match status" value="1"/>
</dbReference>
<evidence type="ECO:0000313" key="8">
    <source>
        <dbReference type="Proteomes" id="UP000033140"/>
    </source>
</evidence>
<keyword evidence="3" id="KW-0560">Oxidoreductase</keyword>
<comment type="caution">
    <text evidence="7">The sequence shown here is derived from an EMBL/GenBank/DDBJ whole genome shotgun (WGS) entry which is preliminary data.</text>
</comment>
<dbReference type="SUPFAM" id="SSF51905">
    <property type="entry name" value="FAD/NAD(P)-binding domain"/>
    <property type="match status" value="1"/>
</dbReference>
<evidence type="ECO:0000256" key="1">
    <source>
        <dbReference type="ARBA" id="ARBA00022485"/>
    </source>
</evidence>